<dbReference type="RefSeq" id="WP_189412155.1">
    <property type="nucleotide sequence ID" value="NZ_BMYJ01000008.1"/>
</dbReference>
<sequence length="252" mass="26975">MKRLVPLSGAAVSLLLILPLLPLIFRSIAHGWRFPDLWPQQFSLRAWAFAFSSGAGTGPALAETVIIALMVALISVVVALPPAQLIGQHNFRGKGLLLALIALPLLLPPFAALMGLHGLFARLHLTGTRTGVILAHLIPALPYAIFILAALFARLDRGYVAQARSLGASPWQAFVRVTLPMIRPGLMLAFALTFLVSWGQYALTLMIGGGRVETLPLLLFSTLSAGRNDLTGALGLIYILPGLIILALTVRK</sequence>
<evidence type="ECO:0000259" key="9">
    <source>
        <dbReference type="PROSITE" id="PS50928"/>
    </source>
</evidence>
<gene>
    <name evidence="10" type="ORF">GCM10007315_26360</name>
</gene>
<reference evidence="10" key="1">
    <citation type="journal article" date="2014" name="Int. J. Syst. Evol. Microbiol.">
        <title>Complete genome sequence of Corynebacterium casei LMG S-19264T (=DSM 44701T), isolated from a smear-ripened cheese.</title>
        <authorList>
            <consortium name="US DOE Joint Genome Institute (JGI-PGF)"/>
            <person name="Walter F."/>
            <person name="Albersmeier A."/>
            <person name="Kalinowski J."/>
            <person name="Ruckert C."/>
        </authorList>
    </citation>
    <scope>NUCLEOTIDE SEQUENCE</scope>
    <source>
        <strain evidence="10">KCTC 23310</strain>
    </source>
</reference>
<dbReference type="AlphaFoldDB" id="A0A918WNB1"/>
<dbReference type="SUPFAM" id="SSF161098">
    <property type="entry name" value="MetI-like"/>
    <property type="match status" value="1"/>
</dbReference>
<protein>
    <submittedName>
        <fullName evidence="10">ABC transporter membrane protein</fullName>
    </submittedName>
</protein>
<feature type="transmembrane region" description="Helical" evidence="8">
    <location>
        <begin position="186"/>
        <end position="210"/>
    </location>
</feature>
<evidence type="ECO:0000256" key="8">
    <source>
        <dbReference type="RuleBase" id="RU363032"/>
    </source>
</evidence>
<dbReference type="InterPro" id="IPR000515">
    <property type="entry name" value="MetI-like"/>
</dbReference>
<dbReference type="EMBL" id="BMYJ01000008">
    <property type="protein sequence ID" value="GHC61112.1"/>
    <property type="molecule type" value="Genomic_DNA"/>
</dbReference>
<evidence type="ECO:0000256" key="6">
    <source>
        <dbReference type="ARBA" id="ARBA00022989"/>
    </source>
</evidence>
<organism evidence="10 11">
    <name type="scientific">Neogemmobacter tilapiae</name>
    <dbReference type="NCBI Taxonomy" id="875041"/>
    <lineage>
        <taxon>Bacteria</taxon>
        <taxon>Pseudomonadati</taxon>
        <taxon>Pseudomonadota</taxon>
        <taxon>Alphaproteobacteria</taxon>
        <taxon>Rhodobacterales</taxon>
        <taxon>Paracoccaceae</taxon>
        <taxon>Neogemmobacter</taxon>
    </lineage>
</organism>
<evidence type="ECO:0000313" key="10">
    <source>
        <dbReference type="EMBL" id="GHC61112.1"/>
    </source>
</evidence>
<dbReference type="PANTHER" id="PTHR43357">
    <property type="entry name" value="INNER MEMBRANE ABC TRANSPORTER PERMEASE PROTEIN YDCV"/>
    <property type="match status" value="1"/>
</dbReference>
<feature type="transmembrane region" description="Helical" evidence="8">
    <location>
        <begin position="60"/>
        <end position="83"/>
    </location>
</feature>
<dbReference type="InterPro" id="IPR035906">
    <property type="entry name" value="MetI-like_sf"/>
</dbReference>
<keyword evidence="4" id="KW-0997">Cell inner membrane</keyword>
<dbReference type="Pfam" id="PF00528">
    <property type="entry name" value="BPD_transp_1"/>
    <property type="match status" value="1"/>
</dbReference>
<keyword evidence="6 8" id="KW-1133">Transmembrane helix</keyword>
<name>A0A918WNB1_9RHOB</name>
<keyword evidence="11" id="KW-1185">Reference proteome</keyword>
<dbReference type="Gene3D" id="1.10.3720.10">
    <property type="entry name" value="MetI-like"/>
    <property type="match status" value="1"/>
</dbReference>
<keyword evidence="5 8" id="KW-0812">Transmembrane</keyword>
<evidence type="ECO:0000256" key="4">
    <source>
        <dbReference type="ARBA" id="ARBA00022519"/>
    </source>
</evidence>
<proteinExistence type="inferred from homology"/>
<comment type="subcellular location">
    <subcellularLocation>
        <location evidence="1">Cell inner membrane</location>
        <topology evidence="1">Multi-pass membrane protein</topology>
    </subcellularLocation>
    <subcellularLocation>
        <location evidence="8">Cell membrane</location>
        <topology evidence="8">Multi-pass membrane protein</topology>
    </subcellularLocation>
</comment>
<evidence type="ECO:0000256" key="5">
    <source>
        <dbReference type="ARBA" id="ARBA00022692"/>
    </source>
</evidence>
<feature type="transmembrane region" description="Helical" evidence="8">
    <location>
        <begin position="132"/>
        <end position="155"/>
    </location>
</feature>
<evidence type="ECO:0000313" key="11">
    <source>
        <dbReference type="Proteomes" id="UP000638981"/>
    </source>
</evidence>
<reference evidence="10" key="2">
    <citation type="submission" date="2020-09" db="EMBL/GenBank/DDBJ databases">
        <authorList>
            <person name="Sun Q."/>
            <person name="Kim S."/>
        </authorList>
    </citation>
    <scope>NUCLEOTIDE SEQUENCE</scope>
    <source>
        <strain evidence="10">KCTC 23310</strain>
    </source>
</reference>
<comment type="caution">
    <text evidence="10">The sequence shown here is derived from an EMBL/GenBank/DDBJ whole genome shotgun (WGS) entry which is preliminary data.</text>
</comment>
<feature type="transmembrane region" description="Helical" evidence="8">
    <location>
        <begin position="230"/>
        <end position="250"/>
    </location>
</feature>
<keyword evidence="7 8" id="KW-0472">Membrane</keyword>
<dbReference type="PANTHER" id="PTHR43357:SF4">
    <property type="entry name" value="INNER MEMBRANE ABC TRANSPORTER PERMEASE PROTEIN YDCV"/>
    <property type="match status" value="1"/>
</dbReference>
<evidence type="ECO:0000256" key="1">
    <source>
        <dbReference type="ARBA" id="ARBA00004429"/>
    </source>
</evidence>
<dbReference type="GO" id="GO:0055085">
    <property type="term" value="P:transmembrane transport"/>
    <property type="evidence" value="ECO:0007669"/>
    <property type="project" value="InterPro"/>
</dbReference>
<keyword evidence="3" id="KW-1003">Cell membrane</keyword>
<dbReference type="CDD" id="cd06261">
    <property type="entry name" value="TM_PBP2"/>
    <property type="match status" value="1"/>
</dbReference>
<comment type="similarity">
    <text evidence="8">Belongs to the binding-protein-dependent transport system permease family.</text>
</comment>
<dbReference type="Proteomes" id="UP000638981">
    <property type="component" value="Unassembled WGS sequence"/>
</dbReference>
<keyword evidence="2 8" id="KW-0813">Transport</keyword>
<dbReference type="GO" id="GO:0005886">
    <property type="term" value="C:plasma membrane"/>
    <property type="evidence" value="ECO:0007669"/>
    <property type="project" value="UniProtKB-SubCell"/>
</dbReference>
<dbReference type="PROSITE" id="PS50928">
    <property type="entry name" value="ABC_TM1"/>
    <property type="match status" value="1"/>
</dbReference>
<evidence type="ECO:0000256" key="2">
    <source>
        <dbReference type="ARBA" id="ARBA00022448"/>
    </source>
</evidence>
<feature type="domain" description="ABC transmembrane type-1" evidence="9">
    <location>
        <begin position="61"/>
        <end position="249"/>
    </location>
</feature>
<accession>A0A918WNB1</accession>
<evidence type="ECO:0000256" key="7">
    <source>
        <dbReference type="ARBA" id="ARBA00023136"/>
    </source>
</evidence>
<evidence type="ECO:0000256" key="3">
    <source>
        <dbReference type="ARBA" id="ARBA00022475"/>
    </source>
</evidence>
<feature type="transmembrane region" description="Helical" evidence="8">
    <location>
        <begin position="95"/>
        <end position="120"/>
    </location>
</feature>